<keyword evidence="7 13" id="KW-0963">Cytoplasm</keyword>
<organism evidence="15 16">
    <name type="scientific">Paramesorhizobium deserti</name>
    <dbReference type="NCBI Taxonomy" id="1494590"/>
    <lineage>
        <taxon>Bacteria</taxon>
        <taxon>Pseudomonadati</taxon>
        <taxon>Pseudomonadota</taxon>
        <taxon>Alphaproteobacteria</taxon>
        <taxon>Hyphomicrobiales</taxon>
        <taxon>Phyllobacteriaceae</taxon>
        <taxon>Paramesorhizobium</taxon>
    </lineage>
</organism>
<evidence type="ECO:0000259" key="14">
    <source>
        <dbReference type="Pfam" id="PF06560"/>
    </source>
</evidence>
<reference evidence="15 16" key="1">
    <citation type="submission" date="2015-11" db="EMBL/GenBank/DDBJ databases">
        <title>Draft genome sequence of Paramesorhizobium deserti A-3-E, a strain highly resistant to diverse beta-lactam antibiotics.</title>
        <authorList>
            <person name="Lv R."/>
            <person name="Yang X."/>
            <person name="Fang N."/>
            <person name="Guo J."/>
            <person name="Luo X."/>
            <person name="Peng F."/>
            <person name="Yang R."/>
            <person name="Cui Y."/>
            <person name="Fang C."/>
            <person name="Song Y."/>
        </authorList>
    </citation>
    <scope>NUCLEOTIDE SEQUENCE [LARGE SCALE GENOMIC DNA]</scope>
    <source>
        <strain evidence="15 16">A-3-E</strain>
    </source>
</reference>
<comment type="caution">
    <text evidence="15">The sequence shown here is derived from an EMBL/GenBank/DDBJ whole genome shotgun (WGS) entry which is preliminary data.</text>
</comment>
<evidence type="ECO:0000256" key="7">
    <source>
        <dbReference type="ARBA" id="ARBA00022490"/>
    </source>
</evidence>
<sequence>MDMLREPVTSIVDADKGGMSGNTGRYEKRLSDLAGLYEDAAAHANLTEKLGNPVVYAVEDFRPSDRAGDLIYGVTRMSPGRVSDEFFLTRGHIHAKADRPEIYFGQKGKGLMQLESPEGETRIVEIGPQTICYVPPYWIHRSINVGDEDLVMVFAYPSDSGQDYGIIEASNGMRHRVKTDGNGGWTLVENRDYRPRNSETAAALMKRYA</sequence>
<dbReference type="EC" id="5.3.1.9" evidence="5 13"/>
<evidence type="ECO:0000256" key="1">
    <source>
        <dbReference type="ARBA" id="ARBA00004496"/>
    </source>
</evidence>
<dbReference type="InterPro" id="IPR011051">
    <property type="entry name" value="RmlC_Cupin_sf"/>
</dbReference>
<comment type="catalytic activity">
    <reaction evidence="12 13">
        <text>alpha-D-glucose 6-phosphate = beta-D-fructose 6-phosphate</text>
        <dbReference type="Rhea" id="RHEA:11816"/>
        <dbReference type="ChEBI" id="CHEBI:57634"/>
        <dbReference type="ChEBI" id="CHEBI:58225"/>
        <dbReference type="EC" id="5.3.1.9"/>
    </reaction>
</comment>
<evidence type="ECO:0000256" key="11">
    <source>
        <dbReference type="ARBA" id="ARBA00023235"/>
    </source>
</evidence>
<dbReference type="GO" id="GO:0006096">
    <property type="term" value="P:glycolytic process"/>
    <property type="evidence" value="ECO:0007669"/>
    <property type="project" value="UniProtKB-UniRule"/>
</dbReference>
<dbReference type="UniPathway" id="UPA00109">
    <property type="reaction ID" value="UER00181"/>
</dbReference>
<keyword evidence="10 13" id="KW-0324">Glycolysis</keyword>
<evidence type="ECO:0000256" key="2">
    <source>
        <dbReference type="ARBA" id="ARBA00004926"/>
    </source>
</evidence>
<dbReference type="GO" id="GO:0004347">
    <property type="term" value="F:glucose-6-phosphate isomerase activity"/>
    <property type="evidence" value="ECO:0007669"/>
    <property type="project" value="UniProtKB-UniRule"/>
</dbReference>
<evidence type="ECO:0000256" key="8">
    <source>
        <dbReference type="ARBA" id="ARBA00022723"/>
    </source>
</evidence>
<dbReference type="STRING" id="1494590.ATN84_20925"/>
<evidence type="ECO:0000256" key="5">
    <source>
        <dbReference type="ARBA" id="ARBA00011952"/>
    </source>
</evidence>
<dbReference type="GO" id="GO:0005737">
    <property type="term" value="C:cytoplasm"/>
    <property type="evidence" value="ECO:0007669"/>
    <property type="project" value="UniProtKB-SubCell"/>
</dbReference>
<evidence type="ECO:0000256" key="4">
    <source>
        <dbReference type="ARBA" id="ARBA00011738"/>
    </source>
</evidence>
<dbReference type="Proteomes" id="UP000070107">
    <property type="component" value="Unassembled WGS sequence"/>
</dbReference>
<protein>
    <recommendedName>
        <fullName evidence="5 13">Glucose-6-phosphate isomerase</fullName>
        <ecNumber evidence="5 13">5.3.1.9</ecNumber>
    </recommendedName>
</protein>
<dbReference type="InterPro" id="IPR016758">
    <property type="entry name" value="G6P_isomerase_archaea/bacteria"/>
</dbReference>
<dbReference type="SUPFAM" id="SSF51182">
    <property type="entry name" value="RmlC-like cupins"/>
    <property type="match status" value="1"/>
</dbReference>
<dbReference type="EMBL" id="LNTU01000039">
    <property type="protein sequence ID" value="KXF75139.1"/>
    <property type="molecule type" value="Genomic_DNA"/>
</dbReference>
<keyword evidence="16" id="KW-1185">Reference proteome</keyword>
<evidence type="ECO:0000256" key="9">
    <source>
        <dbReference type="ARBA" id="ARBA00023004"/>
    </source>
</evidence>
<evidence type="ECO:0000256" key="12">
    <source>
        <dbReference type="ARBA" id="ARBA00029321"/>
    </source>
</evidence>
<evidence type="ECO:0000313" key="16">
    <source>
        <dbReference type="Proteomes" id="UP000070107"/>
    </source>
</evidence>
<proteinExistence type="inferred from homology"/>
<keyword evidence="11 13" id="KW-0413">Isomerase</keyword>
<gene>
    <name evidence="15" type="ORF">ATN84_20925</name>
</gene>
<dbReference type="AlphaFoldDB" id="A0A135HPM1"/>
<dbReference type="GO" id="GO:0006094">
    <property type="term" value="P:gluconeogenesis"/>
    <property type="evidence" value="ECO:0007669"/>
    <property type="project" value="UniProtKB-UniRule"/>
</dbReference>
<comment type="subcellular location">
    <subcellularLocation>
        <location evidence="1 13">Cytoplasm</location>
    </subcellularLocation>
</comment>
<comment type="pathway">
    <text evidence="2">Carbohydrate degradation; glycolysis; D-glyceraldehyde 3-phosphate and glycerone phosphate from D-glucose: step 2/4.</text>
</comment>
<evidence type="ECO:0000256" key="3">
    <source>
        <dbReference type="ARBA" id="ARBA00006542"/>
    </source>
</evidence>
<name>A0A135HPM1_9HYPH</name>
<dbReference type="CDD" id="cd02218">
    <property type="entry name" value="cupin_PGI"/>
    <property type="match status" value="1"/>
</dbReference>
<comment type="subunit">
    <text evidence="4 13">Homodimer.</text>
</comment>
<dbReference type="GO" id="GO:0005506">
    <property type="term" value="F:iron ion binding"/>
    <property type="evidence" value="ECO:0007669"/>
    <property type="project" value="UniProtKB-UniRule"/>
</dbReference>
<dbReference type="RefSeq" id="WP_068884920.1">
    <property type="nucleotide sequence ID" value="NZ_LNTU01000039.1"/>
</dbReference>
<dbReference type="Gene3D" id="2.60.120.10">
    <property type="entry name" value="Jelly Rolls"/>
    <property type="match status" value="1"/>
</dbReference>
<dbReference type="InterPro" id="IPR010551">
    <property type="entry name" value="G6P_isomerase_prok"/>
</dbReference>
<evidence type="ECO:0000256" key="13">
    <source>
        <dbReference type="PIRNR" id="PIRNR019325"/>
    </source>
</evidence>
<feature type="domain" description="Glucose-6-phosphate isomerase prokaryote" evidence="14">
    <location>
        <begin position="28"/>
        <end position="187"/>
    </location>
</feature>
<evidence type="ECO:0000256" key="6">
    <source>
        <dbReference type="ARBA" id="ARBA00022432"/>
    </source>
</evidence>
<keyword evidence="9" id="KW-0408">Iron</keyword>
<accession>A0A135HPM1</accession>
<dbReference type="InterPro" id="IPR014710">
    <property type="entry name" value="RmlC-like_jellyroll"/>
</dbReference>
<evidence type="ECO:0000313" key="15">
    <source>
        <dbReference type="EMBL" id="KXF75139.1"/>
    </source>
</evidence>
<dbReference type="PIRSF" id="PIRSF019325">
    <property type="entry name" value="Glucose-6-phosphate_isomerase"/>
    <property type="match status" value="1"/>
</dbReference>
<keyword evidence="6 13" id="KW-0312">Gluconeogenesis</keyword>
<keyword evidence="8" id="KW-0479">Metal-binding</keyword>
<dbReference type="Pfam" id="PF06560">
    <property type="entry name" value="GPI"/>
    <property type="match status" value="1"/>
</dbReference>
<evidence type="ECO:0000256" key="10">
    <source>
        <dbReference type="ARBA" id="ARBA00023152"/>
    </source>
</evidence>
<comment type="similarity">
    <text evidence="3 13">Belongs to the archaeal-type GPI family.</text>
</comment>